<gene>
    <name evidence="2" type="ORF">PG986_002128</name>
</gene>
<feature type="region of interest" description="Disordered" evidence="1">
    <location>
        <begin position="1"/>
        <end position="81"/>
    </location>
</feature>
<evidence type="ECO:0000256" key="1">
    <source>
        <dbReference type="SAM" id="MobiDB-lite"/>
    </source>
</evidence>
<organism evidence="2 3">
    <name type="scientific">Apiospora aurea</name>
    <dbReference type="NCBI Taxonomy" id="335848"/>
    <lineage>
        <taxon>Eukaryota</taxon>
        <taxon>Fungi</taxon>
        <taxon>Dikarya</taxon>
        <taxon>Ascomycota</taxon>
        <taxon>Pezizomycotina</taxon>
        <taxon>Sordariomycetes</taxon>
        <taxon>Xylariomycetidae</taxon>
        <taxon>Amphisphaeriales</taxon>
        <taxon>Apiosporaceae</taxon>
        <taxon>Apiospora</taxon>
    </lineage>
</organism>
<proteinExistence type="predicted"/>
<name>A0ABR1QYR9_9PEZI</name>
<dbReference type="RefSeq" id="XP_066707243.1">
    <property type="nucleotide sequence ID" value="XM_066838350.1"/>
</dbReference>
<protein>
    <submittedName>
        <fullName evidence="2">Uncharacterized protein</fullName>
    </submittedName>
</protein>
<feature type="compositionally biased region" description="Basic and acidic residues" evidence="1">
    <location>
        <begin position="63"/>
        <end position="73"/>
    </location>
</feature>
<accession>A0ABR1QYR9</accession>
<comment type="caution">
    <text evidence="2">The sequence shown here is derived from an EMBL/GenBank/DDBJ whole genome shotgun (WGS) entry which is preliminary data.</text>
</comment>
<sequence length="192" mass="20303">MAGFNKKKKNGKKGTKHATNKKPTKESVEDDNAKTNAPSAAATAAEAGATLEAATAAAASPPSDEHTQEEQDPNKPALKLSTAKKALRRSVKQILATLAADAATPDPVLALQYPPTLLELHAQHLALIADQVRVLEALAGAQTTNANKDPDAYLGFVYLTSQVERAQLEHAALQRRIRRYRLSLGGPAAPAT</sequence>
<feature type="compositionally biased region" description="Low complexity" evidence="1">
    <location>
        <begin position="37"/>
        <end position="62"/>
    </location>
</feature>
<evidence type="ECO:0000313" key="2">
    <source>
        <dbReference type="EMBL" id="KAK7967851.1"/>
    </source>
</evidence>
<feature type="compositionally biased region" description="Basic and acidic residues" evidence="1">
    <location>
        <begin position="23"/>
        <end position="33"/>
    </location>
</feature>
<evidence type="ECO:0000313" key="3">
    <source>
        <dbReference type="Proteomes" id="UP001391051"/>
    </source>
</evidence>
<reference evidence="2 3" key="1">
    <citation type="submission" date="2023-01" db="EMBL/GenBank/DDBJ databases">
        <title>Analysis of 21 Apiospora genomes using comparative genomics revels a genus with tremendous synthesis potential of carbohydrate active enzymes and secondary metabolites.</title>
        <authorList>
            <person name="Sorensen T."/>
        </authorList>
    </citation>
    <scope>NUCLEOTIDE SEQUENCE [LARGE SCALE GENOMIC DNA]</scope>
    <source>
        <strain evidence="2 3">CBS 24483</strain>
    </source>
</reference>
<keyword evidence="3" id="KW-1185">Reference proteome</keyword>
<feature type="compositionally biased region" description="Basic residues" evidence="1">
    <location>
        <begin position="1"/>
        <end position="22"/>
    </location>
</feature>
<dbReference type="EMBL" id="JAQQWE010000001">
    <property type="protein sequence ID" value="KAK7967851.1"/>
    <property type="molecule type" value="Genomic_DNA"/>
</dbReference>
<dbReference type="Proteomes" id="UP001391051">
    <property type="component" value="Unassembled WGS sequence"/>
</dbReference>
<dbReference type="GeneID" id="92071412"/>